<evidence type="ECO:0000313" key="1">
    <source>
        <dbReference type="EMBL" id="KAJ3659088.1"/>
    </source>
</evidence>
<evidence type="ECO:0000313" key="2">
    <source>
        <dbReference type="Proteomes" id="UP001168821"/>
    </source>
</evidence>
<dbReference type="AlphaFoldDB" id="A0AA38IPB7"/>
<organism evidence="1 2">
    <name type="scientific">Zophobas morio</name>
    <dbReference type="NCBI Taxonomy" id="2755281"/>
    <lineage>
        <taxon>Eukaryota</taxon>
        <taxon>Metazoa</taxon>
        <taxon>Ecdysozoa</taxon>
        <taxon>Arthropoda</taxon>
        <taxon>Hexapoda</taxon>
        <taxon>Insecta</taxon>
        <taxon>Pterygota</taxon>
        <taxon>Neoptera</taxon>
        <taxon>Endopterygota</taxon>
        <taxon>Coleoptera</taxon>
        <taxon>Polyphaga</taxon>
        <taxon>Cucujiformia</taxon>
        <taxon>Tenebrionidae</taxon>
        <taxon>Zophobas</taxon>
    </lineage>
</organism>
<gene>
    <name evidence="1" type="ORF">Zmor_010796</name>
</gene>
<sequence>MGYSLGQNTFIIMSYYRNGVLNEDGDWVYSVNACKDEYLVRYPVVIEEESLKTHIRRIVARFNDTGSFSKGKPTGRPQVSGDVVEDLRTRMEQSPKKSLSKLSLQS</sequence>
<name>A0AA38IPB7_9CUCU</name>
<dbReference type="EMBL" id="JALNTZ010000003">
    <property type="protein sequence ID" value="KAJ3659088.1"/>
    <property type="molecule type" value="Genomic_DNA"/>
</dbReference>
<accession>A0AA38IPB7</accession>
<keyword evidence="2" id="KW-1185">Reference proteome</keyword>
<dbReference type="Proteomes" id="UP001168821">
    <property type="component" value="Unassembled WGS sequence"/>
</dbReference>
<proteinExistence type="predicted"/>
<comment type="caution">
    <text evidence="1">The sequence shown here is derived from an EMBL/GenBank/DDBJ whole genome shotgun (WGS) entry which is preliminary data.</text>
</comment>
<protein>
    <submittedName>
        <fullName evidence="1">Uncharacterized protein</fullName>
    </submittedName>
</protein>
<reference evidence="1" key="1">
    <citation type="journal article" date="2023" name="G3 (Bethesda)">
        <title>Whole genome assemblies of Zophobas morio and Tenebrio molitor.</title>
        <authorList>
            <person name="Kaur S."/>
            <person name="Stinson S.A."/>
            <person name="diCenzo G.C."/>
        </authorList>
    </citation>
    <scope>NUCLEOTIDE SEQUENCE</scope>
    <source>
        <strain evidence="1">QUZm001</strain>
    </source>
</reference>